<dbReference type="Proteomes" id="UP001589766">
    <property type="component" value="Unassembled WGS sequence"/>
</dbReference>
<dbReference type="RefSeq" id="WP_378040749.1">
    <property type="nucleotide sequence ID" value="NZ_JBHLWH010000018.1"/>
</dbReference>
<gene>
    <name evidence="1" type="ORF">ACFFIO_06340</name>
</gene>
<proteinExistence type="predicted"/>
<comment type="caution">
    <text evidence="1">The sequence shown here is derived from an EMBL/GenBank/DDBJ whole genome shotgun (WGS) entry which is preliminary data.</text>
</comment>
<protein>
    <submittedName>
        <fullName evidence="1">Uncharacterized protein</fullName>
    </submittedName>
</protein>
<accession>A0ABV6F3Y8</accession>
<sequence length="69" mass="8222">GRVYVWIDVPDHRALHHFMGHYSGHVSDSSLLSAHPYFRLGPETPAQPRWWKTWPWKWRELGKDKRNSG</sequence>
<feature type="non-terminal residue" evidence="1">
    <location>
        <position position="1"/>
    </location>
</feature>
<evidence type="ECO:0000313" key="2">
    <source>
        <dbReference type="Proteomes" id="UP001589766"/>
    </source>
</evidence>
<keyword evidence="2" id="KW-1185">Reference proteome</keyword>
<organism evidence="1 2">
    <name type="scientific">Citricoccus parietis</name>
    <dbReference type="NCBI Taxonomy" id="592307"/>
    <lineage>
        <taxon>Bacteria</taxon>
        <taxon>Bacillati</taxon>
        <taxon>Actinomycetota</taxon>
        <taxon>Actinomycetes</taxon>
        <taxon>Micrococcales</taxon>
        <taxon>Micrococcaceae</taxon>
        <taxon>Citricoccus</taxon>
    </lineage>
</organism>
<name>A0ABV6F3Y8_9MICC</name>
<evidence type="ECO:0000313" key="1">
    <source>
        <dbReference type="EMBL" id="MFC0248117.1"/>
    </source>
</evidence>
<dbReference type="EMBL" id="JBHLWH010000018">
    <property type="protein sequence ID" value="MFC0248117.1"/>
    <property type="molecule type" value="Genomic_DNA"/>
</dbReference>
<reference evidence="1 2" key="1">
    <citation type="submission" date="2024-09" db="EMBL/GenBank/DDBJ databases">
        <authorList>
            <person name="Sun Q."/>
            <person name="Mori K."/>
        </authorList>
    </citation>
    <scope>NUCLEOTIDE SEQUENCE [LARGE SCALE GENOMIC DNA]</scope>
    <source>
        <strain evidence="1 2">CCM 7609</strain>
    </source>
</reference>